<accession>A0A370GPY4</accession>
<feature type="transmembrane region" description="Helical" evidence="1">
    <location>
        <begin position="105"/>
        <end position="125"/>
    </location>
</feature>
<keyword evidence="1" id="KW-0472">Membrane</keyword>
<keyword evidence="1" id="KW-0812">Transmembrane</keyword>
<dbReference type="Pfam" id="PF09925">
    <property type="entry name" value="DUF2157"/>
    <property type="match status" value="1"/>
</dbReference>
<dbReference type="OrthoDB" id="10004612at2"/>
<keyword evidence="1" id="KW-1133">Transmembrane helix</keyword>
<feature type="transmembrane region" description="Helical" evidence="1">
    <location>
        <begin position="130"/>
        <end position="149"/>
    </location>
</feature>
<feature type="transmembrane region" description="Helical" evidence="1">
    <location>
        <begin position="242"/>
        <end position="262"/>
    </location>
</feature>
<reference evidence="3 4" key="1">
    <citation type="submission" date="2018-07" db="EMBL/GenBank/DDBJ databases">
        <title>Genomic Encyclopedia of Type Strains, Phase IV (KMG-IV): sequencing the most valuable type-strain genomes for metagenomic binning, comparative biology and taxonomic classification.</title>
        <authorList>
            <person name="Goeker M."/>
        </authorList>
    </citation>
    <scope>NUCLEOTIDE SEQUENCE [LARGE SCALE GENOMIC DNA]</scope>
    <source>
        <strain evidence="3 4">DSM 16500</strain>
    </source>
</reference>
<feature type="transmembrane region" description="Helical" evidence="1">
    <location>
        <begin position="161"/>
        <end position="179"/>
    </location>
</feature>
<feature type="transmembrane region" description="Helical" evidence="1">
    <location>
        <begin position="217"/>
        <end position="235"/>
    </location>
</feature>
<feature type="transmembrane region" description="Helical" evidence="1">
    <location>
        <begin position="47"/>
        <end position="67"/>
    </location>
</feature>
<dbReference type="InterPro" id="IPR018677">
    <property type="entry name" value="DUF2157"/>
</dbReference>
<feature type="transmembrane region" description="Helical" evidence="1">
    <location>
        <begin position="20"/>
        <end position="41"/>
    </location>
</feature>
<sequence>MNNPASKDAASSKNVAILRIFNYLGGALVFFGIAFFVSVNWYALNDFIRIFATLGAALAAYLVAVLFHLARYEAASTAFFLITGLTLPIGIYVTFKITGMPPSHLLSAIISGLSFCLFLFTYFFLPRTLLLLLSIVFASAFFNDLLYFLVEKSNFIFSDLMEYELIVLGLSYMLLGYYLDRDNRHPLTGLLYFFGSLFILSGSYTLGGFFFYEQGLLAWRILTPILIFSSFLFSVALQSKALLYVGALFTVIYIIDLSTWFARIFSSFSWPLILIFLGFAFMLIGYLVFYLHIHFFGRKSD</sequence>
<evidence type="ECO:0000313" key="3">
    <source>
        <dbReference type="EMBL" id="RDI44544.1"/>
    </source>
</evidence>
<keyword evidence="4" id="KW-1185">Reference proteome</keyword>
<gene>
    <name evidence="3" type="ORF">C8D86_10926</name>
</gene>
<dbReference type="EMBL" id="QQAX01000009">
    <property type="protein sequence ID" value="RDI44544.1"/>
    <property type="molecule type" value="Genomic_DNA"/>
</dbReference>
<evidence type="ECO:0000256" key="1">
    <source>
        <dbReference type="SAM" id="Phobius"/>
    </source>
</evidence>
<proteinExistence type="predicted"/>
<dbReference type="AlphaFoldDB" id="A0A370GPY4"/>
<evidence type="ECO:0000313" key="4">
    <source>
        <dbReference type="Proteomes" id="UP000254720"/>
    </source>
</evidence>
<dbReference type="Proteomes" id="UP000254720">
    <property type="component" value="Unassembled WGS sequence"/>
</dbReference>
<dbReference type="RefSeq" id="WP_114834220.1">
    <property type="nucleotide sequence ID" value="NZ_LR699114.1"/>
</dbReference>
<organism evidence="3 4">
    <name type="scientific">Aquicella lusitana</name>
    <dbReference type="NCBI Taxonomy" id="254246"/>
    <lineage>
        <taxon>Bacteria</taxon>
        <taxon>Pseudomonadati</taxon>
        <taxon>Pseudomonadota</taxon>
        <taxon>Gammaproteobacteria</taxon>
        <taxon>Legionellales</taxon>
        <taxon>Coxiellaceae</taxon>
        <taxon>Aquicella</taxon>
    </lineage>
</organism>
<feature type="domain" description="DUF2157" evidence="2">
    <location>
        <begin position="11"/>
        <end position="115"/>
    </location>
</feature>
<evidence type="ECO:0000259" key="2">
    <source>
        <dbReference type="Pfam" id="PF09925"/>
    </source>
</evidence>
<comment type="caution">
    <text evidence="3">The sequence shown here is derived from an EMBL/GenBank/DDBJ whole genome shotgun (WGS) entry which is preliminary data.</text>
</comment>
<feature type="transmembrane region" description="Helical" evidence="1">
    <location>
        <begin position="191"/>
        <end position="211"/>
    </location>
</feature>
<feature type="transmembrane region" description="Helical" evidence="1">
    <location>
        <begin position="268"/>
        <end position="291"/>
    </location>
</feature>
<name>A0A370GPY4_9COXI</name>
<protein>
    <recommendedName>
        <fullName evidence="2">DUF2157 domain-containing protein</fullName>
    </recommendedName>
</protein>
<feature type="transmembrane region" description="Helical" evidence="1">
    <location>
        <begin position="74"/>
        <end position="93"/>
    </location>
</feature>